<dbReference type="Gene3D" id="3.40.50.40">
    <property type="match status" value="1"/>
</dbReference>
<dbReference type="Proteomes" id="UP001168540">
    <property type="component" value="Unassembled WGS sequence"/>
</dbReference>
<comment type="similarity">
    <text evidence="1">Belongs to the asparaginase 1 family.</text>
</comment>
<dbReference type="PROSITE" id="PS00144">
    <property type="entry name" value="ASN_GLN_ASE_1"/>
    <property type="match status" value="1"/>
</dbReference>
<feature type="domain" description="Asparaginase/glutaminase C-terminal" evidence="5">
    <location>
        <begin position="207"/>
        <end position="319"/>
    </location>
</feature>
<dbReference type="Pfam" id="PF00710">
    <property type="entry name" value="Asparaginase"/>
    <property type="match status" value="1"/>
</dbReference>
<dbReference type="InterPro" id="IPR037152">
    <property type="entry name" value="L-asparaginase_N_sf"/>
</dbReference>
<dbReference type="PRINTS" id="PR00139">
    <property type="entry name" value="ASNGLNASE"/>
</dbReference>
<dbReference type="InterPro" id="IPR041725">
    <property type="entry name" value="L-asparaginase_I"/>
</dbReference>
<dbReference type="InterPro" id="IPR036152">
    <property type="entry name" value="Asp/glu_Ase-like_sf"/>
</dbReference>
<dbReference type="Pfam" id="PF17763">
    <property type="entry name" value="Asparaginase_C"/>
    <property type="match status" value="1"/>
</dbReference>
<evidence type="ECO:0000259" key="5">
    <source>
        <dbReference type="Pfam" id="PF17763"/>
    </source>
</evidence>
<sequence>MARRLLVLYTGGTIGMDHTPAGLAPVPGLLPKLLDRFRRDDLTIDVVEYPELIDSSAITVAHWNRLIDDIAANYAAYDGFVVIHGTDTMAYTASVLAFALHGLNKPVVLTGSQLPLVHPRSDGWSNLADALEAAAQPNLCEVVLAFNRQLLRGVTARKLDAASFAGFESPNAEPLAEFGIDVAWYRDRWRQPRGEFAPVRLDESAEVLLFMLAPGATAAQIGRTLAERKPAGAVLLSYGNGNAPADPALLDGVRVASAAGSLILNLTQVVHGRVAVGAYAASQPLAQAGALPGADMTPEAAIAKLTVLASQRLESALARALLEKSLVGEFND</sequence>
<dbReference type="PROSITE" id="PS00917">
    <property type="entry name" value="ASN_GLN_ASE_2"/>
    <property type="match status" value="1"/>
</dbReference>
<dbReference type="SMART" id="SM00870">
    <property type="entry name" value="Asparaginase"/>
    <property type="match status" value="1"/>
</dbReference>
<dbReference type="PANTHER" id="PTHR11707:SF28">
    <property type="entry name" value="60 KDA LYSOPHOSPHOLIPASE"/>
    <property type="match status" value="1"/>
</dbReference>
<organism evidence="6 7">
    <name type="scientific">Crenobacter oryzisoli</name>
    <dbReference type="NCBI Taxonomy" id="3056844"/>
    <lineage>
        <taxon>Bacteria</taxon>
        <taxon>Pseudomonadati</taxon>
        <taxon>Pseudomonadota</taxon>
        <taxon>Betaproteobacteria</taxon>
        <taxon>Neisseriales</taxon>
        <taxon>Neisseriaceae</taxon>
        <taxon>Crenobacter</taxon>
    </lineage>
</organism>
<keyword evidence="7" id="KW-1185">Reference proteome</keyword>
<dbReference type="RefSeq" id="WP_289830706.1">
    <property type="nucleotide sequence ID" value="NZ_JAUEDK010000025.1"/>
</dbReference>
<dbReference type="InterPro" id="IPR027475">
    <property type="entry name" value="Asparaginase/glutaminase_AS2"/>
</dbReference>
<dbReference type="PIRSF" id="PIRSF001220">
    <property type="entry name" value="L-ASNase_gatD"/>
    <property type="match status" value="1"/>
</dbReference>
<dbReference type="InterPro" id="IPR027473">
    <property type="entry name" value="L-asparaginase_C"/>
</dbReference>
<evidence type="ECO:0000259" key="4">
    <source>
        <dbReference type="Pfam" id="PF00710"/>
    </source>
</evidence>
<dbReference type="SFLD" id="SFLDS00057">
    <property type="entry name" value="Glutaminase/Asparaginase"/>
    <property type="match status" value="1"/>
</dbReference>
<evidence type="ECO:0000256" key="1">
    <source>
        <dbReference type="ARBA" id="ARBA00010518"/>
    </source>
</evidence>
<gene>
    <name evidence="6" type="ORF">QU481_14325</name>
</gene>
<dbReference type="InterPro" id="IPR040919">
    <property type="entry name" value="Asparaginase_C"/>
</dbReference>
<dbReference type="InterPro" id="IPR006034">
    <property type="entry name" value="Asparaginase/glutaminase-like"/>
</dbReference>
<dbReference type="InterPro" id="IPR027474">
    <property type="entry name" value="L-asparaginase_N"/>
</dbReference>
<proteinExistence type="inferred from homology"/>
<dbReference type="PIRSF" id="PIRSF500176">
    <property type="entry name" value="L_ASNase"/>
    <property type="match status" value="1"/>
</dbReference>
<dbReference type="InterPro" id="IPR020827">
    <property type="entry name" value="Asparaginase/glutaminase_AS1"/>
</dbReference>
<feature type="active site" evidence="3">
    <location>
        <position position="86"/>
    </location>
</feature>
<protein>
    <submittedName>
        <fullName evidence="6">Asparaginase</fullName>
    </submittedName>
</protein>
<dbReference type="Gene3D" id="3.40.50.1170">
    <property type="entry name" value="L-asparaginase, N-terminal domain"/>
    <property type="match status" value="1"/>
</dbReference>
<dbReference type="EMBL" id="JAUEDK010000025">
    <property type="protein sequence ID" value="MDN0076063.1"/>
    <property type="molecule type" value="Genomic_DNA"/>
</dbReference>
<name>A0ABT7XQJ5_9NEIS</name>
<dbReference type="CDD" id="cd08963">
    <property type="entry name" value="L-asparaginase_I"/>
    <property type="match status" value="1"/>
</dbReference>
<evidence type="ECO:0000313" key="7">
    <source>
        <dbReference type="Proteomes" id="UP001168540"/>
    </source>
</evidence>
<accession>A0ABT7XQJ5</accession>
<feature type="active site" evidence="2">
    <location>
        <position position="13"/>
    </location>
</feature>
<dbReference type="SUPFAM" id="SSF53774">
    <property type="entry name" value="Glutaminase/Asparaginase"/>
    <property type="match status" value="1"/>
</dbReference>
<dbReference type="PROSITE" id="PS51732">
    <property type="entry name" value="ASN_GLN_ASE_3"/>
    <property type="match status" value="1"/>
</dbReference>
<dbReference type="PANTHER" id="PTHR11707">
    <property type="entry name" value="L-ASPARAGINASE"/>
    <property type="match status" value="1"/>
</dbReference>
<reference evidence="6" key="1">
    <citation type="submission" date="2023-06" db="EMBL/GenBank/DDBJ databases">
        <authorList>
            <person name="Zhang S."/>
        </authorList>
    </citation>
    <scope>NUCLEOTIDE SEQUENCE</scope>
    <source>
        <strain evidence="6">SG2303</strain>
    </source>
</reference>
<evidence type="ECO:0000256" key="3">
    <source>
        <dbReference type="PROSITE-ProRule" id="PRU10100"/>
    </source>
</evidence>
<evidence type="ECO:0000313" key="6">
    <source>
        <dbReference type="EMBL" id="MDN0076063.1"/>
    </source>
</evidence>
<feature type="domain" description="L-asparaginase N-terminal" evidence="4">
    <location>
        <begin position="4"/>
        <end position="188"/>
    </location>
</feature>
<evidence type="ECO:0000256" key="2">
    <source>
        <dbReference type="PROSITE-ProRule" id="PRU10099"/>
    </source>
</evidence>
<comment type="caution">
    <text evidence="6">The sequence shown here is derived from an EMBL/GenBank/DDBJ whole genome shotgun (WGS) entry which is preliminary data.</text>
</comment>